<protein>
    <recommendedName>
        <fullName evidence="2">SAC3/GANP/THP3 conserved domain-containing protein</fullName>
    </recommendedName>
</protein>
<dbReference type="Pfam" id="PF03399">
    <property type="entry name" value="SAC3_GANP"/>
    <property type="match status" value="1"/>
</dbReference>
<dbReference type="PANTHER" id="PTHR12436:SF3">
    <property type="entry name" value="GERMINAL-CENTER ASSOCIATED NUCLEAR PROTEIN"/>
    <property type="match status" value="1"/>
</dbReference>
<dbReference type="InterPro" id="IPR005062">
    <property type="entry name" value="SAC3/GANP/THP3_conserved"/>
</dbReference>
<feature type="region of interest" description="Disordered" evidence="1">
    <location>
        <begin position="182"/>
        <end position="255"/>
    </location>
</feature>
<dbReference type="SUPFAM" id="SSF54928">
    <property type="entry name" value="RNA-binding domain, RBD"/>
    <property type="match status" value="1"/>
</dbReference>
<dbReference type="GO" id="GO:0070390">
    <property type="term" value="C:transcription export complex 2"/>
    <property type="evidence" value="ECO:0007669"/>
    <property type="project" value="TreeGrafter"/>
</dbReference>
<reference evidence="3 4" key="1">
    <citation type="submission" date="2019-07" db="EMBL/GenBank/DDBJ databases">
        <title>Annotation for the trematode Paragonimus westermani.</title>
        <authorList>
            <person name="Choi Y.-J."/>
        </authorList>
    </citation>
    <scope>NUCLEOTIDE SEQUENCE [LARGE SCALE GENOMIC DNA]</scope>
    <source>
        <strain evidence="3">180907_Pwestermani</strain>
    </source>
</reference>
<evidence type="ECO:0000313" key="4">
    <source>
        <dbReference type="Proteomes" id="UP000699462"/>
    </source>
</evidence>
<dbReference type="EMBL" id="JTDF01009218">
    <property type="protein sequence ID" value="KAF8564247.1"/>
    <property type="molecule type" value="Genomic_DNA"/>
</dbReference>
<proteinExistence type="predicted"/>
<feature type="compositionally biased region" description="Low complexity" evidence="1">
    <location>
        <begin position="225"/>
        <end position="239"/>
    </location>
</feature>
<feature type="compositionally biased region" description="Polar residues" evidence="1">
    <location>
        <begin position="65"/>
        <end position="95"/>
    </location>
</feature>
<dbReference type="OrthoDB" id="21502at2759"/>
<dbReference type="PANTHER" id="PTHR12436">
    <property type="entry name" value="80 KDA MCM3-ASSOCIATED PROTEIN"/>
    <property type="match status" value="1"/>
</dbReference>
<evidence type="ECO:0000313" key="3">
    <source>
        <dbReference type="EMBL" id="KAF8564247.1"/>
    </source>
</evidence>
<dbReference type="GO" id="GO:0003676">
    <property type="term" value="F:nucleic acid binding"/>
    <property type="evidence" value="ECO:0007669"/>
    <property type="project" value="InterPro"/>
</dbReference>
<sequence length="1416" mass="158581">MFGSTTANNTNLFEGISTTPGPGLFSFNPATVSTQSGTLFSAVTTSGSNLLFGLSPAAEITTTPSFVNRPVPTSSDNATVPSTKRVVSTPANSPTHRPAVKLSSLPAGLNRKAWLMEYFHRFGTIIRIICQPSLDSAYVMFETMTAAERAKRHGHEPPSDQPAMQPLPSTVIITMTLCRTRPRSNSDASVNPVDVERSATQSCPKPENVVPNSAILDSKPESDNPDQSSSPFSFFGDPSHTPTSARSSQPDVPIGKLKGAMVGSTLEERVAILQAHYKIERQKRPAVPDKQTTSYSSQTDLSSFEFTTSVRSMAIRGICADMCPELERYFRELHQRVSIFECLPSSLSTSSSGWQMDHTRAVKDYERSSADQPVPLPCELRPTAVLHRTMAYLLASIADRPELDTSRSLWKPWYEFMWTRTRAIRKDVVQQRLCCPLIVGVMERIARFHIFCAARLVDQPVDSFDPRINSENLTQCLQTLKEMYNDLDSTRPENAAESSCPNEAEFQAYMLLMRLNDQGALNNVQNLPARLLRTQEVRFAVAVHEAVTTNNHIRFFRLARQANCLAACLMHRYFVQVRGEALIRLATSFAGHPRRDVQYPLATIVRQLGFEDANEAKSFCECWGLTVADDYLIFEKQTPPQPPELVWRERRAIHLIEQKRAGVPLSTLFNNGPVSSTDALPLPVHSSFDHNGRFIPPMQTEDIGQAVTEPLPANVFPTSSSQLSVPAFSGFGNLTSVVQVKPKEERLPLASNDQLLTSFVNDLISELVDCHSVAKETLIEETVSHDIAKELLEQYIASEARKLVEDLKRRENHAHLSGVEAELCDSVIASVVDEHCHQVAQSCLVLDSLCMDLFTRELLPSLIESVAFTCWMMAKADQLYCDTLLRACFRHFRRWVCRKQREEYERDLLRAMPACPAPHQNVLTLIGPSIWTSLRLKRQTQSPLSKRPRFSRWSAEVDENIIWKPISPISQLVDRPLGIYSPVCSPHMRHTLSIITAWLRIKLANFTLVPISCDLESEDLKALSALFCLGDPDTELLRHSTESQLPVLAFLPGTDAPGPENTLPNTVIRLNMPYSMGEQIHPISCWSSILQSGLDWAKSKLIQRQVAVQLSDQPSSGRFPNHPGTISLADLAWHFIDMNFLRPMSVLSRVWHRHGFVDPSPTALFAAYHSVLDRLFEQSFGPQLSDVRARIAVASSALQLLSSISSWEQFVQQWSLFSDQLNLSPLTQWWAQAAVVRAEKKFQRSTNQVNCTPLPSLAPWISLCMAVVRDRLELLMQSTLDLQIAEAKIIERWLEITCDTNELSAMAELTEHFSQLGEPCLTYADAVDQSLKVSPRMQLSLCMDASMNSSTPKMTSSNQNVSSLLLQLDRLDDRLHTVENSMVEALKQTVEPSLVFRSNIQSIECNHCETEEHPFE</sequence>
<name>A0A8T0DBY6_9TREM</name>
<feature type="compositionally biased region" description="Polar residues" evidence="1">
    <location>
        <begin position="240"/>
        <end position="250"/>
    </location>
</feature>
<dbReference type="Gene3D" id="1.25.40.990">
    <property type="match status" value="1"/>
</dbReference>
<keyword evidence="4" id="KW-1185">Reference proteome</keyword>
<evidence type="ECO:0000256" key="1">
    <source>
        <dbReference type="SAM" id="MobiDB-lite"/>
    </source>
</evidence>
<dbReference type="Proteomes" id="UP000699462">
    <property type="component" value="Unassembled WGS sequence"/>
</dbReference>
<gene>
    <name evidence="3" type="ORF">P879_03174</name>
</gene>
<comment type="caution">
    <text evidence="3">The sequence shown here is derived from an EMBL/GenBank/DDBJ whole genome shotgun (WGS) entry which is preliminary data.</text>
</comment>
<accession>A0A8T0DBY6</accession>
<dbReference type="InterPro" id="IPR045107">
    <property type="entry name" value="SAC3/GANP/THP3"/>
</dbReference>
<feature type="domain" description="SAC3/GANP/THP3 conserved" evidence="2">
    <location>
        <begin position="322"/>
        <end position="628"/>
    </location>
</feature>
<feature type="region of interest" description="Disordered" evidence="1">
    <location>
        <begin position="65"/>
        <end position="99"/>
    </location>
</feature>
<dbReference type="InterPro" id="IPR035979">
    <property type="entry name" value="RBD_domain_sf"/>
</dbReference>
<organism evidence="3 4">
    <name type="scientific">Paragonimus westermani</name>
    <dbReference type="NCBI Taxonomy" id="34504"/>
    <lineage>
        <taxon>Eukaryota</taxon>
        <taxon>Metazoa</taxon>
        <taxon>Spiralia</taxon>
        <taxon>Lophotrochozoa</taxon>
        <taxon>Platyhelminthes</taxon>
        <taxon>Trematoda</taxon>
        <taxon>Digenea</taxon>
        <taxon>Plagiorchiida</taxon>
        <taxon>Troglotremata</taxon>
        <taxon>Troglotrematidae</taxon>
        <taxon>Paragonimus</taxon>
    </lineage>
</organism>
<dbReference type="GO" id="GO:0006406">
    <property type="term" value="P:mRNA export from nucleus"/>
    <property type="evidence" value="ECO:0007669"/>
    <property type="project" value="TreeGrafter"/>
</dbReference>
<evidence type="ECO:0000259" key="2">
    <source>
        <dbReference type="Pfam" id="PF03399"/>
    </source>
</evidence>
<dbReference type="GO" id="GO:0005737">
    <property type="term" value="C:cytoplasm"/>
    <property type="evidence" value="ECO:0007669"/>
    <property type="project" value="TreeGrafter"/>
</dbReference>